<dbReference type="Gene3D" id="1.10.287.950">
    <property type="entry name" value="Methyl-accepting chemotaxis protein"/>
    <property type="match status" value="1"/>
</dbReference>
<sequence>MEIRYQLGFVAGGLSLLIVLMFVVTMYTTNKQKNDSFVINLAGRQRMLSQKITKEIYKYHADIQYEKSGISKTLVSIRKTERIFDETLTALADSGRAPLGLDPDNTAYQQCPKATEPAYSRLKKVKNIWDDFSLHVDEYLKDPINGKENLAFIETQNMILLKEMNTAVGMMQKQSEARVRQLIIFQAAGIGVGVVLMILSIIVIRRVVSRLDRSSEIARALKYGDLTKRFARWEKQGAEPDEIGALAKSLNEFVNFFHLAVKDINKGTGELDSASTNMNRVAELLSKKSEDSAERIEGTKGVTDEMSSDMNAVAAAMEELTTNTQQIAASTSLINTTIMGICENTGAARKISEQAVERVEAASKKVGELGEAANTIEKVSETIGEISEQTNLLALNATIEAARAGEAGKGFAVVATEIKALAQQTTDATQKIKESIVWIQDSTSSAVSEIQDITDVINQVNDIVSTIAMAVEEQTGTIAEIDENVSQGAHALQEVNANVAKTSSAATDINRDMGELHQSIQDVSDTTHQISTSAGTLSELAAKLKEMVDHFTI</sequence>
<feature type="domain" description="T-SNARE coiled-coil homology" evidence="11">
    <location>
        <begin position="440"/>
        <end position="502"/>
    </location>
</feature>
<dbReference type="GO" id="GO:0005886">
    <property type="term" value="C:plasma membrane"/>
    <property type="evidence" value="ECO:0007669"/>
    <property type="project" value="UniProtKB-SubCell"/>
</dbReference>
<dbReference type="OrthoDB" id="9765238at2"/>
<organism evidence="14 15">
    <name type="scientific">Desulfobacter hydrogenophilus</name>
    <dbReference type="NCBI Taxonomy" id="2291"/>
    <lineage>
        <taxon>Bacteria</taxon>
        <taxon>Pseudomonadati</taxon>
        <taxon>Thermodesulfobacteriota</taxon>
        <taxon>Desulfobacteria</taxon>
        <taxon>Desulfobacterales</taxon>
        <taxon>Desulfobacteraceae</taxon>
        <taxon>Desulfobacter</taxon>
    </lineage>
</organism>
<evidence type="ECO:0000256" key="9">
    <source>
        <dbReference type="SAM" id="Phobius"/>
    </source>
</evidence>
<dbReference type="PROSITE" id="PS50192">
    <property type="entry name" value="T_SNARE"/>
    <property type="match status" value="1"/>
</dbReference>
<evidence type="ECO:0000259" key="11">
    <source>
        <dbReference type="PROSITE" id="PS50192"/>
    </source>
</evidence>
<dbReference type="EMBL" id="QLNI01000031">
    <property type="protein sequence ID" value="RAM01135.1"/>
    <property type="molecule type" value="Genomic_DNA"/>
</dbReference>
<dbReference type="AlphaFoldDB" id="A0A328FDK9"/>
<evidence type="ECO:0000313" key="15">
    <source>
        <dbReference type="Proteomes" id="UP000248798"/>
    </source>
</evidence>
<keyword evidence="4 9" id="KW-1133">Transmembrane helix</keyword>
<evidence type="ECO:0000256" key="3">
    <source>
        <dbReference type="ARBA" id="ARBA00022692"/>
    </source>
</evidence>
<dbReference type="Pfam" id="PF00015">
    <property type="entry name" value="MCPsignal"/>
    <property type="match status" value="1"/>
</dbReference>
<dbReference type="GO" id="GO:0007165">
    <property type="term" value="P:signal transduction"/>
    <property type="evidence" value="ECO:0007669"/>
    <property type="project" value="UniProtKB-KW"/>
</dbReference>
<evidence type="ECO:0000256" key="1">
    <source>
        <dbReference type="ARBA" id="ARBA00004429"/>
    </source>
</evidence>
<dbReference type="PRINTS" id="PR00260">
    <property type="entry name" value="CHEMTRNSDUCR"/>
</dbReference>
<evidence type="ECO:0000256" key="4">
    <source>
        <dbReference type="ARBA" id="ARBA00022989"/>
    </source>
</evidence>
<evidence type="ECO:0000313" key="14">
    <source>
        <dbReference type="EMBL" id="RAM01135.1"/>
    </source>
</evidence>
<feature type="domain" description="Methyl-accepting transducer" evidence="10">
    <location>
        <begin position="281"/>
        <end position="510"/>
    </location>
</feature>
<dbReference type="PANTHER" id="PTHR32089">
    <property type="entry name" value="METHYL-ACCEPTING CHEMOTAXIS PROTEIN MCPB"/>
    <property type="match status" value="1"/>
</dbReference>
<evidence type="ECO:0000256" key="7">
    <source>
        <dbReference type="ARBA" id="ARBA00029447"/>
    </source>
</evidence>
<proteinExistence type="inferred from homology"/>
<evidence type="ECO:0000259" key="10">
    <source>
        <dbReference type="PROSITE" id="PS50111"/>
    </source>
</evidence>
<keyword evidence="16" id="KW-1185">Reference proteome</keyword>
<dbReference type="Proteomes" id="UP000248798">
    <property type="component" value="Unassembled WGS sequence"/>
</dbReference>
<dbReference type="InterPro" id="IPR029095">
    <property type="entry name" value="NarX-like_N"/>
</dbReference>
<keyword evidence="6 8" id="KW-0807">Transducer</keyword>
<evidence type="ECO:0000313" key="16">
    <source>
        <dbReference type="Proteomes" id="UP000293902"/>
    </source>
</evidence>
<dbReference type="EMBL" id="CP036313">
    <property type="protein sequence ID" value="QBH13640.1"/>
    <property type="molecule type" value="Genomic_DNA"/>
</dbReference>
<dbReference type="InterPro" id="IPR004090">
    <property type="entry name" value="Chemotax_Me-accpt_rcpt"/>
</dbReference>
<keyword evidence="3 9" id="KW-0812">Transmembrane</keyword>
<evidence type="ECO:0000256" key="2">
    <source>
        <dbReference type="ARBA" id="ARBA00022519"/>
    </source>
</evidence>
<dbReference type="GO" id="GO:0004888">
    <property type="term" value="F:transmembrane signaling receptor activity"/>
    <property type="evidence" value="ECO:0007669"/>
    <property type="project" value="InterPro"/>
</dbReference>
<feature type="domain" description="HAMP" evidence="12">
    <location>
        <begin position="205"/>
        <end position="262"/>
    </location>
</feature>
<dbReference type="PROSITE" id="PS50885">
    <property type="entry name" value="HAMP"/>
    <property type="match status" value="1"/>
</dbReference>
<dbReference type="Proteomes" id="UP000293902">
    <property type="component" value="Chromosome"/>
</dbReference>
<accession>A0A328FDK9</accession>
<comment type="subcellular location">
    <subcellularLocation>
        <location evidence="1">Cell inner membrane</location>
        <topology evidence="1">Multi-pass membrane protein</topology>
    </subcellularLocation>
</comment>
<dbReference type="SMART" id="SM00283">
    <property type="entry name" value="MA"/>
    <property type="match status" value="1"/>
</dbReference>
<feature type="transmembrane region" description="Helical" evidence="9">
    <location>
        <begin position="182"/>
        <end position="204"/>
    </location>
</feature>
<evidence type="ECO:0000256" key="6">
    <source>
        <dbReference type="ARBA" id="ARBA00023224"/>
    </source>
</evidence>
<evidence type="ECO:0000313" key="13">
    <source>
        <dbReference type="EMBL" id="QBH13640.1"/>
    </source>
</evidence>
<gene>
    <name evidence="14" type="ORF">DO021_15090</name>
    <name evidence="13" type="ORF">EYB58_12315</name>
</gene>
<feature type="transmembrane region" description="Helical" evidence="9">
    <location>
        <begin position="6"/>
        <end position="27"/>
    </location>
</feature>
<evidence type="ECO:0000256" key="8">
    <source>
        <dbReference type="PROSITE-ProRule" id="PRU00284"/>
    </source>
</evidence>
<keyword evidence="5 9" id="KW-0472">Membrane</keyword>
<keyword evidence="2" id="KW-0997">Cell inner membrane</keyword>
<dbReference type="InterPro" id="IPR004089">
    <property type="entry name" value="MCPsignal_dom"/>
</dbReference>
<evidence type="ECO:0000256" key="5">
    <source>
        <dbReference type="ARBA" id="ARBA00023136"/>
    </source>
</evidence>
<dbReference type="InterPro" id="IPR000727">
    <property type="entry name" value="T_SNARE_dom"/>
</dbReference>
<name>A0A328FDK9_9BACT</name>
<dbReference type="GO" id="GO:0006935">
    <property type="term" value="P:chemotaxis"/>
    <property type="evidence" value="ECO:0007669"/>
    <property type="project" value="InterPro"/>
</dbReference>
<reference evidence="14 15" key="1">
    <citation type="submission" date="2018-06" db="EMBL/GenBank/DDBJ databases">
        <title>Complete Genome Sequence of Desulfobacter hydrogenophilus (DSM3380).</title>
        <authorList>
            <person name="Marietou A."/>
            <person name="Schreiber L."/>
            <person name="Marshall I."/>
            <person name="Jorgensen B."/>
        </authorList>
    </citation>
    <scope>NUCLEOTIDE SEQUENCE [LARGE SCALE GENOMIC DNA]</scope>
    <source>
        <strain evidence="14 15">DSM 3380</strain>
    </source>
</reference>
<dbReference type="PROSITE" id="PS50111">
    <property type="entry name" value="CHEMOTAXIS_TRANSDUC_2"/>
    <property type="match status" value="1"/>
</dbReference>
<dbReference type="RefSeq" id="WP_111958146.1">
    <property type="nucleotide sequence ID" value="NZ_CP036313.1"/>
</dbReference>
<keyword evidence="2" id="KW-1003">Cell membrane</keyword>
<evidence type="ECO:0000259" key="12">
    <source>
        <dbReference type="PROSITE" id="PS50885"/>
    </source>
</evidence>
<protein>
    <submittedName>
        <fullName evidence="13">Methyl-accepting chemotaxis protein</fullName>
    </submittedName>
</protein>
<dbReference type="PANTHER" id="PTHR32089:SF112">
    <property type="entry name" value="LYSOZYME-LIKE PROTEIN-RELATED"/>
    <property type="match status" value="1"/>
</dbReference>
<comment type="similarity">
    <text evidence="7">Belongs to the methyl-accepting chemotaxis (MCP) protein family.</text>
</comment>
<dbReference type="InterPro" id="IPR003660">
    <property type="entry name" value="HAMP_dom"/>
</dbReference>
<dbReference type="SUPFAM" id="SSF58104">
    <property type="entry name" value="Methyl-accepting chemotaxis protein (MCP) signaling domain"/>
    <property type="match status" value="1"/>
</dbReference>
<reference evidence="13 16" key="2">
    <citation type="submission" date="2019-02" db="EMBL/GenBank/DDBJ databases">
        <title>Complete genome sequence of Desulfobacter hydrogenophilus AcRS1.</title>
        <authorList>
            <person name="Marietou A."/>
            <person name="Lund M.B."/>
            <person name="Marshall I.P.G."/>
            <person name="Schreiber L."/>
            <person name="Jorgensen B."/>
        </authorList>
    </citation>
    <scope>NUCLEOTIDE SEQUENCE [LARGE SCALE GENOMIC DNA]</scope>
    <source>
        <strain evidence="13 16">AcRS1</strain>
    </source>
</reference>
<dbReference type="Pfam" id="PF13675">
    <property type="entry name" value="PilJ"/>
    <property type="match status" value="1"/>
</dbReference>